<gene>
    <name evidence="1" type="primary">ccoS</name>
    <name evidence="1" type="ORF">GWC95_09710</name>
</gene>
<evidence type="ECO:0000313" key="2">
    <source>
        <dbReference type="Proteomes" id="UP000753802"/>
    </source>
</evidence>
<sequence length="58" mass="6332">MSVIILLVLASLSIALVFLAGFLWSLRTGQYDDEAGDSVRILLDESVPDQHSQSLTNL</sequence>
<dbReference type="InterPro" id="IPR004714">
    <property type="entry name" value="Cyt_oxidase_maturation_cbb3"/>
</dbReference>
<protein>
    <submittedName>
        <fullName evidence="1">Cbb3-type cytochrome oxidase assembly protein CcoS</fullName>
    </submittedName>
</protein>
<name>A0ABW9ZT87_9BACT</name>
<dbReference type="EMBL" id="JAACJS010000012">
    <property type="protein sequence ID" value="NCI50199.1"/>
    <property type="molecule type" value="Genomic_DNA"/>
</dbReference>
<keyword evidence="2" id="KW-1185">Reference proteome</keyword>
<dbReference type="Proteomes" id="UP000753802">
    <property type="component" value="Unassembled WGS sequence"/>
</dbReference>
<dbReference type="NCBIfam" id="TIGR00847">
    <property type="entry name" value="ccoS"/>
    <property type="match status" value="1"/>
</dbReference>
<accession>A0ABW9ZT87</accession>
<evidence type="ECO:0000313" key="1">
    <source>
        <dbReference type="EMBL" id="NCI50199.1"/>
    </source>
</evidence>
<reference evidence="1 2" key="1">
    <citation type="submission" date="2020-01" db="EMBL/GenBank/DDBJ databases">
        <title>Genome analysis.</title>
        <authorList>
            <person name="Wu S."/>
            <person name="Wang G."/>
        </authorList>
    </citation>
    <scope>NUCLEOTIDE SEQUENCE [LARGE SCALE GENOMIC DNA]</scope>
    <source>
        <strain evidence="1 2">SYL130</strain>
    </source>
</reference>
<dbReference type="RefSeq" id="WP_161818506.1">
    <property type="nucleotide sequence ID" value="NZ_JAACJS010000012.1"/>
</dbReference>
<proteinExistence type="predicted"/>
<organism evidence="1 2">
    <name type="scientific">Sediminibacterium roseum</name>
    <dbReference type="NCBI Taxonomy" id="1978412"/>
    <lineage>
        <taxon>Bacteria</taxon>
        <taxon>Pseudomonadati</taxon>
        <taxon>Bacteroidota</taxon>
        <taxon>Chitinophagia</taxon>
        <taxon>Chitinophagales</taxon>
        <taxon>Chitinophagaceae</taxon>
        <taxon>Sediminibacterium</taxon>
    </lineage>
</organism>
<comment type="caution">
    <text evidence="1">The sequence shown here is derived from an EMBL/GenBank/DDBJ whole genome shotgun (WGS) entry which is preliminary data.</text>
</comment>
<dbReference type="Pfam" id="PF03597">
    <property type="entry name" value="FixS"/>
    <property type="match status" value="1"/>
</dbReference>